<organism evidence="12 13">
    <name type="scientific">Legionella spiritensis</name>
    <dbReference type="NCBI Taxonomy" id="452"/>
    <lineage>
        <taxon>Bacteria</taxon>
        <taxon>Pseudomonadati</taxon>
        <taxon>Pseudomonadota</taxon>
        <taxon>Gammaproteobacteria</taxon>
        <taxon>Legionellales</taxon>
        <taxon>Legionellaceae</taxon>
        <taxon>Legionella</taxon>
    </lineage>
</organism>
<dbReference type="GO" id="GO:0005576">
    <property type="term" value="C:extracellular region"/>
    <property type="evidence" value="ECO:0007669"/>
    <property type="project" value="TreeGrafter"/>
</dbReference>
<dbReference type="RefSeq" id="WP_058483373.1">
    <property type="nucleotide sequence ID" value="NZ_CAAAII010000001.1"/>
</dbReference>
<evidence type="ECO:0000256" key="2">
    <source>
        <dbReference type="ARBA" id="ARBA00005992"/>
    </source>
</evidence>
<keyword evidence="10" id="KW-0732">Signal</keyword>
<evidence type="ECO:0000256" key="1">
    <source>
        <dbReference type="ARBA" id="ARBA00004752"/>
    </source>
</evidence>
<keyword evidence="5" id="KW-0378">Hydrolase</keyword>
<evidence type="ECO:0000256" key="4">
    <source>
        <dbReference type="ARBA" id="ARBA00022679"/>
    </source>
</evidence>
<evidence type="ECO:0000256" key="5">
    <source>
        <dbReference type="ARBA" id="ARBA00022801"/>
    </source>
</evidence>
<dbReference type="EMBL" id="LNYX01000014">
    <property type="protein sequence ID" value="KTD63925.1"/>
    <property type="molecule type" value="Genomic_DNA"/>
</dbReference>
<dbReference type="SUPFAM" id="SSF141523">
    <property type="entry name" value="L,D-transpeptidase catalytic domain-like"/>
    <property type="match status" value="1"/>
</dbReference>
<dbReference type="InterPro" id="IPR005490">
    <property type="entry name" value="LD_TPept_cat_dom"/>
</dbReference>
<evidence type="ECO:0000313" key="12">
    <source>
        <dbReference type="EMBL" id="KTD63925.1"/>
    </source>
</evidence>
<dbReference type="AlphaFoldDB" id="A0A0W0Z475"/>
<dbReference type="Pfam" id="PF03734">
    <property type="entry name" value="YkuD"/>
    <property type="match status" value="1"/>
</dbReference>
<sequence length="295" mass="32893">MFRLFYTLMFLVFCLAPSWASTFILPEEGDVIGELQYAYSEIGETINDVGLRYGVGYVEMVRANPHIDARRSLSPGTKIVIPSCYLLPSGPREGLVINLAEYRLYYFPPGDNVVITMPIGIGKAGWHTPVGKTTVVARERDPVWRPTANIKAAASEKGVLLPNQFPPGKHNPLGRHILRLGWPTYLIHGTNRRDGVGMRVSAGCIRLMPEDIEQLFDQVAVGTPVRVINEPVKIGWQHGALYLEVHPLLLEQKNTSLHVLFERLAAGIRSGYLKNNRAIKKELDFPTGIPMKINS</sequence>
<dbReference type="UniPathway" id="UPA00219"/>
<accession>A0A0W0Z475</accession>
<evidence type="ECO:0000256" key="10">
    <source>
        <dbReference type="SAM" id="SignalP"/>
    </source>
</evidence>
<feature type="signal peptide" evidence="10">
    <location>
        <begin position="1"/>
        <end position="20"/>
    </location>
</feature>
<dbReference type="Gene3D" id="2.40.440.10">
    <property type="entry name" value="L,D-transpeptidase catalytic domain-like"/>
    <property type="match status" value="1"/>
</dbReference>
<keyword evidence="13" id="KW-1185">Reference proteome</keyword>
<evidence type="ECO:0000256" key="9">
    <source>
        <dbReference type="PROSITE-ProRule" id="PRU01373"/>
    </source>
</evidence>
<dbReference type="InterPro" id="IPR050979">
    <property type="entry name" value="LD-transpeptidase"/>
</dbReference>
<protein>
    <submittedName>
        <fullName evidence="12">Putative ErfK/YbiS/YcfS/YnhG family protein</fullName>
    </submittedName>
</protein>
<comment type="similarity">
    <text evidence="2">Belongs to the YkuD family.</text>
</comment>
<reference evidence="12 13" key="1">
    <citation type="submission" date="2015-11" db="EMBL/GenBank/DDBJ databases">
        <title>Genomic analysis of 38 Legionella species identifies large and diverse effector repertoires.</title>
        <authorList>
            <person name="Burstein D."/>
            <person name="Amaro F."/>
            <person name="Zusman T."/>
            <person name="Lifshitz Z."/>
            <person name="Cohen O."/>
            <person name="Gilbert J.A."/>
            <person name="Pupko T."/>
            <person name="Shuman H.A."/>
            <person name="Segal G."/>
        </authorList>
    </citation>
    <scope>NUCLEOTIDE SEQUENCE [LARGE SCALE GENOMIC DNA]</scope>
    <source>
        <strain evidence="12 13">Mt.St.Helens-9</strain>
    </source>
</reference>
<keyword evidence="3" id="KW-0328">Glycosyltransferase</keyword>
<evidence type="ECO:0000256" key="7">
    <source>
        <dbReference type="ARBA" id="ARBA00022984"/>
    </source>
</evidence>
<keyword evidence="8 9" id="KW-0961">Cell wall biogenesis/degradation</keyword>
<feature type="chain" id="PRO_5006918256" evidence="10">
    <location>
        <begin position="21"/>
        <end position="295"/>
    </location>
</feature>
<name>A0A0W0Z475_LEGSP</name>
<gene>
    <name evidence="12" type="ORF">Lspi_1444</name>
</gene>
<dbReference type="GO" id="GO:0008360">
    <property type="term" value="P:regulation of cell shape"/>
    <property type="evidence" value="ECO:0007669"/>
    <property type="project" value="UniProtKB-UniRule"/>
</dbReference>
<dbReference type="CDD" id="cd00118">
    <property type="entry name" value="LysM"/>
    <property type="match status" value="1"/>
</dbReference>
<evidence type="ECO:0000256" key="6">
    <source>
        <dbReference type="ARBA" id="ARBA00022960"/>
    </source>
</evidence>
<keyword evidence="7 9" id="KW-0573">Peptidoglycan synthesis</keyword>
<feature type="active site" description="Proton donor/acceptor" evidence="9">
    <location>
        <position position="188"/>
    </location>
</feature>
<proteinExistence type="inferred from homology"/>
<dbReference type="Pfam" id="PF01476">
    <property type="entry name" value="LysM"/>
    <property type="match status" value="1"/>
</dbReference>
<dbReference type="OrthoDB" id="9787225at2"/>
<dbReference type="PANTHER" id="PTHR30582:SF24">
    <property type="entry name" value="L,D-TRANSPEPTIDASE ERFK_SRFK-RELATED"/>
    <property type="match status" value="1"/>
</dbReference>
<dbReference type="InterPro" id="IPR038063">
    <property type="entry name" value="Transpep_catalytic_dom"/>
</dbReference>
<keyword evidence="4" id="KW-0808">Transferase</keyword>
<evidence type="ECO:0000256" key="3">
    <source>
        <dbReference type="ARBA" id="ARBA00022676"/>
    </source>
</evidence>
<comment type="caution">
    <text evidence="12">The sequence shown here is derived from an EMBL/GenBank/DDBJ whole genome shotgun (WGS) entry which is preliminary data.</text>
</comment>
<feature type="active site" description="Nucleophile" evidence="9">
    <location>
        <position position="204"/>
    </location>
</feature>
<dbReference type="GO" id="GO:0071555">
    <property type="term" value="P:cell wall organization"/>
    <property type="evidence" value="ECO:0007669"/>
    <property type="project" value="UniProtKB-UniRule"/>
</dbReference>
<dbReference type="STRING" id="452.Lspi_1444"/>
<dbReference type="PATRIC" id="fig|452.5.peg.1599"/>
<dbReference type="PROSITE" id="PS52029">
    <property type="entry name" value="LD_TPASE"/>
    <property type="match status" value="1"/>
</dbReference>
<evidence type="ECO:0000259" key="11">
    <source>
        <dbReference type="PROSITE" id="PS52029"/>
    </source>
</evidence>
<dbReference type="CDD" id="cd16913">
    <property type="entry name" value="YkuD_like"/>
    <property type="match status" value="1"/>
</dbReference>
<evidence type="ECO:0000313" key="13">
    <source>
        <dbReference type="Proteomes" id="UP000054877"/>
    </source>
</evidence>
<dbReference type="GO" id="GO:0071972">
    <property type="term" value="F:peptidoglycan L,D-transpeptidase activity"/>
    <property type="evidence" value="ECO:0007669"/>
    <property type="project" value="TreeGrafter"/>
</dbReference>
<comment type="pathway">
    <text evidence="1 9">Cell wall biogenesis; peptidoglycan biosynthesis.</text>
</comment>
<keyword evidence="6 9" id="KW-0133">Cell shape</keyword>
<dbReference type="GO" id="GO:0016757">
    <property type="term" value="F:glycosyltransferase activity"/>
    <property type="evidence" value="ECO:0007669"/>
    <property type="project" value="UniProtKB-KW"/>
</dbReference>
<evidence type="ECO:0000256" key="8">
    <source>
        <dbReference type="ARBA" id="ARBA00023316"/>
    </source>
</evidence>
<feature type="domain" description="L,D-TPase catalytic" evidence="11">
    <location>
        <begin position="93"/>
        <end position="228"/>
    </location>
</feature>
<dbReference type="PANTHER" id="PTHR30582">
    <property type="entry name" value="L,D-TRANSPEPTIDASE"/>
    <property type="match status" value="1"/>
</dbReference>
<dbReference type="Proteomes" id="UP000054877">
    <property type="component" value="Unassembled WGS sequence"/>
</dbReference>
<dbReference type="InterPro" id="IPR018392">
    <property type="entry name" value="LysM"/>
</dbReference>
<dbReference type="GO" id="GO:0018104">
    <property type="term" value="P:peptidoglycan-protein cross-linking"/>
    <property type="evidence" value="ECO:0007669"/>
    <property type="project" value="TreeGrafter"/>
</dbReference>